<proteinExistence type="predicted"/>
<gene>
    <name evidence="3" type="ORF">QMA06_10415</name>
</gene>
<dbReference type="SUPFAM" id="SSF56645">
    <property type="entry name" value="Acyl-CoA dehydrogenase NM domain-like"/>
    <property type="match status" value="1"/>
</dbReference>
<evidence type="ECO:0000259" key="2">
    <source>
        <dbReference type="Pfam" id="PF08028"/>
    </source>
</evidence>
<dbReference type="PIRSF" id="PIRSF016578">
    <property type="entry name" value="HsaA"/>
    <property type="match status" value="1"/>
</dbReference>
<keyword evidence="4" id="KW-1185">Reference proteome</keyword>
<organism evidence="3 4">
    <name type="scientific">Winogradskyella bathintestinalis</name>
    <dbReference type="NCBI Taxonomy" id="3035208"/>
    <lineage>
        <taxon>Bacteria</taxon>
        <taxon>Pseudomonadati</taxon>
        <taxon>Bacteroidota</taxon>
        <taxon>Flavobacteriia</taxon>
        <taxon>Flavobacteriales</taxon>
        <taxon>Flavobacteriaceae</taxon>
        <taxon>Winogradskyella</taxon>
    </lineage>
</organism>
<dbReference type="InterPro" id="IPR013107">
    <property type="entry name" value="Acyl-CoA_DH_C"/>
</dbReference>
<name>A0ABT7ZVY5_9FLAO</name>
<evidence type="ECO:0000313" key="3">
    <source>
        <dbReference type="EMBL" id="MDN3493139.1"/>
    </source>
</evidence>
<dbReference type="InterPro" id="IPR037069">
    <property type="entry name" value="AcylCoA_DH/ox_N_sf"/>
</dbReference>
<comment type="caution">
    <text evidence="3">The sequence shown here is derived from an EMBL/GenBank/DDBJ whole genome shotgun (WGS) entry which is preliminary data.</text>
</comment>
<dbReference type="PANTHER" id="PTHR43884:SF12">
    <property type="entry name" value="ISOVALERYL-COA DEHYDROGENASE, MITOCHONDRIAL-RELATED"/>
    <property type="match status" value="1"/>
</dbReference>
<sequence length="392" mass="43291">MNSSTLNIIPKRPTEAAKEIYELSISHREETEESRRLAPAVVNRIQELGLFRIGLPKFLGGWEDNPIEVLKTYEILSSGEAAVAWSVWNNHLACTFGRFLDEESMREIYNNSAHVYANSARPEGFAQIVDGGYNVSGRWTLVSGCELSDWFVMRCLVTSDDLPKSLGPGAKLKLFFIPKEAVNVIDTWSVGGLRGTGSHDVEIKDTFVKESFAVDFESMVHVDNAYNRLPIGCLNAAGCASIALGLLKSATDELISICLDRVTPDKSPDIRDRATVQSAIAKSKTTLDARRTQLYHSVGILWEEAQKGNRFTDVQLADVWAAAIEAATSSRALVTEIFAVTGTASLYTKYKIERAHRDIHAVLQHGIVQPHWMNQAGMAYAGLKPNGAMFRI</sequence>
<accession>A0ABT7ZVY5</accession>
<dbReference type="Gene3D" id="2.40.110.10">
    <property type="entry name" value="Butyryl-CoA Dehydrogenase, subunit A, domain 2"/>
    <property type="match status" value="1"/>
</dbReference>
<dbReference type="Gene3D" id="1.10.540.10">
    <property type="entry name" value="Acyl-CoA dehydrogenase/oxidase, N-terminal domain"/>
    <property type="match status" value="1"/>
</dbReference>
<keyword evidence="1" id="KW-0560">Oxidoreductase</keyword>
<dbReference type="Pfam" id="PF08028">
    <property type="entry name" value="Acyl-CoA_dh_2"/>
    <property type="match status" value="1"/>
</dbReference>
<dbReference type="EMBL" id="JASDDK010000003">
    <property type="protein sequence ID" value="MDN3493139.1"/>
    <property type="molecule type" value="Genomic_DNA"/>
</dbReference>
<dbReference type="SUPFAM" id="SSF47203">
    <property type="entry name" value="Acyl-CoA dehydrogenase C-terminal domain-like"/>
    <property type="match status" value="1"/>
</dbReference>
<dbReference type="Gene3D" id="1.20.140.10">
    <property type="entry name" value="Butyryl-CoA Dehydrogenase, subunit A, domain 3"/>
    <property type="match status" value="1"/>
</dbReference>
<reference evidence="3 4" key="1">
    <citation type="journal article" date="2023" name="Int. J. Syst. Evol. Microbiol.">
        <title>Winogradskyella bathintestinalis sp. nov., isolated from the intestine of the deep-sea loosejaw dragonfish, Malacosteus niger.</title>
        <authorList>
            <person name="Uniacke-Lowe S."/>
            <person name="Johnson C.N."/>
            <person name="Stanton C."/>
            <person name="Hill C."/>
            <person name="Ross P."/>
        </authorList>
    </citation>
    <scope>NUCLEOTIDE SEQUENCE [LARGE SCALE GENOMIC DNA]</scope>
    <source>
        <strain evidence="3 4">APC 3343</strain>
    </source>
</reference>
<evidence type="ECO:0000313" key="4">
    <source>
        <dbReference type="Proteomes" id="UP001231197"/>
    </source>
</evidence>
<dbReference type="InterPro" id="IPR036250">
    <property type="entry name" value="AcylCo_DH-like_C"/>
</dbReference>
<dbReference type="PANTHER" id="PTHR43884">
    <property type="entry name" value="ACYL-COA DEHYDROGENASE"/>
    <property type="match status" value="1"/>
</dbReference>
<dbReference type="Proteomes" id="UP001231197">
    <property type="component" value="Unassembled WGS sequence"/>
</dbReference>
<protein>
    <recommendedName>
        <fullName evidence="2">Acyl-CoA dehydrogenase C-terminal domain-containing protein</fullName>
    </recommendedName>
</protein>
<dbReference type="RefSeq" id="WP_290206791.1">
    <property type="nucleotide sequence ID" value="NZ_JASDDK010000003.1"/>
</dbReference>
<dbReference type="InterPro" id="IPR046373">
    <property type="entry name" value="Acyl-CoA_Oxase/DH_mid-dom_sf"/>
</dbReference>
<evidence type="ECO:0000256" key="1">
    <source>
        <dbReference type="ARBA" id="ARBA00023002"/>
    </source>
</evidence>
<dbReference type="InterPro" id="IPR009100">
    <property type="entry name" value="AcylCoA_DH/oxidase_NM_dom_sf"/>
</dbReference>
<feature type="domain" description="Acyl-CoA dehydrogenase C-terminal" evidence="2">
    <location>
        <begin position="238"/>
        <end position="369"/>
    </location>
</feature>